<protein>
    <submittedName>
        <fullName evidence="2">Uncharacterized protein</fullName>
    </submittedName>
</protein>
<organism evidence="2 3">
    <name type="scientific">Pseudoroseomonas cervicalis ATCC 49957</name>
    <dbReference type="NCBI Taxonomy" id="525371"/>
    <lineage>
        <taxon>Bacteria</taxon>
        <taxon>Pseudomonadati</taxon>
        <taxon>Pseudomonadota</taxon>
        <taxon>Alphaproteobacteria</taxon>
        <taxon>Acetobacterales</taxon>
        <taxon>Roseomonadaceae</taxon>
        <taxon>Roseomonas</taxon>
    </lineage>
</organism>
<evidence type="ECO:0000256" key="1">
    <source>
        <dbReference type="SAM" id="MobiDB-lite"/>
    </source>
</evidence>
<evidence type="ECO:0000313" key="2">
    <source>
        <dbReference type="EMBL" id="EFH10869.1"/>
    </source>
</evidence>
<dbReference type="AlphaFoldDB" id="D5RP95"/>
<sequence length="132" mass="13574">ARRQQVGRGGTAALLTGQGLRHGERVGRAHLRVGEGGAAGFLALRPDIADGGQQRRHLDRLAQDALRGQAVGRHRVARPGEGGGAAAGEPGQQRQPGGARQAVATPLAENGADRVAGHAPLLSCQREDGPRP</sequence>
<proteinExistence type="predicted"/>
<feature type="non-terminal residue" evidence="2">
    <location>
        <position position="1"/>
    </location>
</feature>
<comment type="caution">
    <text evidence="2">The sequence shown here is derived from an EMBL/GenBank/DDBJ whole genome shotgun (WGS) entry which is preliminary data.</text>
</comment>
<feature type="region of interest" description="Disordered" evidence="1">
    <location>
        <begin position="66"/>
        <end position="132"/>
    </location>
</feature>
<dbReference type="HOGENOM" id="CLU_1911161_0_0_5"/>
<reference evidence="2 3" key="1">
    <citation type="submission" date="2010-04" db="EMBL/GenBank/DDBJ databases">
        <authorList>
            <person name="Qin X."/>
            <person name="Bachman B."/>
            <person name="Battles P."/>
            <person name="Bell A."/>
            <person name="Bess C."/>
            <person name="Bickham C."/>
            <person name="Chaboub L."/>
            <person name="Chen D."/>
            <person name="Coyle M."/>
            <person name="Deiros D.R."/>
            <person name="Dinh H."/>
            <person name="Forbes L."/>
            <person name="Fowler G."/>
            <person name="Francisco L."/>
            <person name="Fu Q."/>
            <person name="Gubbala S."/>
            <person name="Hale W."/>
            <person name="Han Y."/>
            <person name="Hemphill L."/>
            <person name="Highlander S.K."/>
            <person name="Hirani K."/>
            <person name="Hogues M."/>
            <person name="Jackson L."/>
            <person name="Jakkamsetti A."/>
            <person name="Javaid M."/>
            <person name="Jiang H."/>
            <person name="Korchina V."/>
            <person name="Kovar C."/>
            <person name="Lara F."/>
            <person name="Lee S."/>
            <person name="Mata R."/>
            <person name="Mathew T."/>
            <person name="Moen C."/>
            <person name="Morales K."/>
            <person name="Munidasa M."/>
            <person name="Nazareth L."/>
            <person name="Ngo R."/>
            <person name="Nguyen L."/>
            <person name="Okwuonu G."/>
            <person name="Ongeri F."/>
            <person name="Patil S."/>
            <person name="Petrosino J."/>
            <person name="Pham C."/>
            <person name="Pham P."/>
            <person name="Pu L.-L."/>
            <person name="Puazo M."/>
            <person name="Raj R."/>
            <person name="Reid J."/>
            <person name="Rouhana J."/>
            <person name="Saada N."/>
            <person name="Shang Y."/>
            <person name="Simmons D."/>
            <person name="Thornton R."/>
            <person name="Warren J."/>
            <person name="Weissenberger G."/>
            <person name="Zhang J."/>
            <person name="Zhang L."/>
            <person name="Zhou C."/>
            <person name="Zhu D."/>
            <person name="Muzny D."/>
            <person name="Worley K."/>
            <person name="Gibbs R."/>
        </authorList>
    </citation>
    <scope>NUCLEOTIDE SEQUENCE [LARGE SCALE GENOMIC DNA]</scope>
    <source>
        <strain evidence="2 3">ATCC 49957</strain>
    </source>
</reference>
<feature type="region of interest" description="Disordered" evidence="1">
    <location>
        <begin position="1"/>
        <end position="21"/>
    </location>
</feature>
<keyword evidence="3" id="KW-1185">Reference proteome</keyword>
<feature type="compositionally biased region" description="Low complexity" evidence="1">
    <location>
        <begin position="87"/>
        <end position="104"/>
    </location>
</feature>
<dbReference type="Proteomes" id="UP000005324">
    <property type="component" value="Unassembled WGS sequence"/>
</dbReference>
<gene>
    <name evidence="2" type="ORF">HMPREF0731_2906</name>
</gene>
<evidence type="ECO:0000313" key="3">
    <source>
        <dbReference type="Proteomes" id="UP000005324"/>
    </source>
</evidence>
<name>D5RP95_9PROT</name>
<dbReference type="EMBL" id="ADVL01000622">
    <property type="protein sequence ID" value="EFH10869.1"/>
    <property type="molecule type" value="Genomic_DNA"/>
</dbReference>
<accession>D5RP95</accession>